<dbReference type="PROSITE" id="PS51781">
    <property type="entry name" value="SH3B"/>
    <property type="match status" value="1"/>
</dbReference>
<accession>A0ABY7YRV9</accession>
<feature type="domain" description="SH3b" evidence="2">
    <location>
        <begin position="26"/>
        <end position="87"/>
    </location>
</feature>
<evidence type="ECO:0000259" key="2">
    <source>
        <dbReference type="PROSITE" id="PS51781"/>
    </source>
</evidence>
<proteinExistence type="predicted"/>
<name>A0ABY7YRV9_9HYPH</name>
<reference evidence="3 4" key="1">
    <citation type="submission" date="2023-02" db="EMBL/GenBank/DDBJ databases">
        <title>Devosia algicola sp. nov., isolated from the phycosphere of marine algae.</title>
        <authorList>
            <person name="Kim J.M."/>
            <person name="Lee J.K."/>
            <person name="Choi B.J."/>
            <person name="Bayburt H."/>
            <person name="Jeon C.O."/>
        </authorList>
    </citation>
    <scope>NUCLEOTIDE SEQUENCE [LARGE SCALE GENOMIC DNA]</scope>
    <source>
        <strain evidence="3 4">G20-9</strain>
    </source>
</reference>
<organism evidence="3 4">
    <name type="scientific">Devosia algicola</name>
    <dbReference type="NCBI Taxonomy" id="3026418"/>
    <lineage>
        <taxon>Bacteria</taxon>
        <taxon>Pseudomonadati</taxon>
        <taxon>Pseudomonadota</taxon>
        <taxon>Alphaproteobacteria</taxon>
        <taxon>Hyphomicrobiales</taxon>
        <taxon>Devosiaceae</taxon>
        <taxon>Devosia</taxon>
    </lineage>
</organism>
<sequence length="143" mass="16084">MAIKNKLVIGGLTALALIASTAGAFAATAYATTNVNVRSGPSTQYRAVDTLYRGERVDVQYCRGSWCFVQKVGRDGWVASNYLNRGRPPVHRPRRVPVPSWGDYYDFDNGWAQPRRHFPRRHLPRHRSQACFGSSNGYFCFGN</sequence>
<evidence type="ECO:0000313" key="4">
    <source>
        <dbReference type="Proteomes" id="UP001220530"/>
    </source>
</evidence>
<feature type="chain" id="PRO_5046919908" evidence="1">
    <location>
        <begin position="27"/>
        <end position="143"/>
    </location>
</feature>
<feature type="signal peptide" evidence="1">
    <location>
        <begin position="1"/>
        <end position="26"/>
    </location>
</feature>
<gene>
    <name evidence="3" type="ORF">PSQ19_08665</name>
</gene>
<dbReference type="Pfam" id="PF08239">
    <property type="entry name" value="SH3_3"/>
    <property type="match status" value="1"/>
</dbReference>
<keyword evidence="1" id="KW-0732">Signal</keyword>
<dbReference type="RefSeq" id="WP_282220449.1">
    <property type="nucleotide sequence ID" value="NZ_CP118246.1"/>
</dbReference>
<dbReference type="InterPro" id="IPR003646">
    <property type="entry name" value="SH3-like_bac-type"/>
</dbReference>
<keyword evidence="4" id="KW-1185">Reference proteome</keyword>
<dbReference type="Proteomes" id="UP001220530">
    <property type="component" value="Chromosome"/>
</dbReference>
<evidence type="ECO:0000256" key="1">
    <source>
        <dbReference type="SAM" id="SignalP"/>
    </source>
</evidence>
<dbReference type="Gene3D" id="2.30.30.40">
    <property type="entry name" value="SH3 Domains"/>
    <property type="match status" value="1"/>
</dbReference>
<dbReference type="EMBL" id="CP118246">
    <property type="protein sequence ID" value="WDR04064.1"/>
    <property type="molecule type" value="Genomic_DNA"/>
</dbReference>
<protein>
    <submittedName>
        <fullName evidence="3">SH3 domain-containing protein</fullName>
    </submittedName>
</protein>
<dbReference type="SMART" id="SM00287">
    <property type="entry name" value="SH3b"/>
    <property type="match status" value="1"/>
</dbReference>
<evidence type="ECO:0000313" key="3">
    <source>
        <dbReference type="EMBL" id="WDR04064.1"/>
    </source>
</evidence>